<name>V2UZM7_9GAMM</name>
<evidence type="ECO:0000259" key="4">
    <source>
        <dbReference type="PROSITE" id="PS50268"/>
    </source>
</evidence>
<evidence type="ECO:0000256" key="2">
    <source>
        <dbReference type="ARBA" id="ARBA00022525"/>
    </source>
</evidence>
<dbReference type="InterPro" id="IPR001343">
    <property type="entry name" value="Hemolysn_Ca-bd"/>
</dbReference>
<protein>
    <recommendedName>
        <fullName evidence="4">Cadherin domain-containing protein</fullName>
    </recommendedName>
</protein>
<dbReference type="Gene3D" id="2.60.40.60">
    <property type="entry name" value="Cadherins"/>
    <property type="match status" value="1"/>
</dbReference>
<dbReference type="SMART" id="SM00112">
    <property type="entry name" value="CA"/>
    <property type="match status" value="2"/>
</dbReference>
<evidence type="ECO:0000313" key="5">
    <source>
        <dbReference type="EMBL" id="ESK54071.1"/>
    </source>
</evidence>
<sequence>RVVTFQYVANDGTVDSNVSTVTITINGVNDAPVVPVSAISTTLTFESADISELYPASYTGIGDTYTKDGYVLTVGAGHHLDSADGNGLYFHNGSANDDYDTIARLTYNSGASFDLTSFTLNLGYAAEVRTSLDPSTVLTFPAGINTVSFQGVTWVEFSPIGDGSSDGNQIYLDDVVVSQGSGIQTFIGTEDDASITGAVVATDVDDEPLTYSLVGTAPTGLTFNSDGTFSVAPQAADQGLADGESRVVTFQYVANDGTVDSNVGTVNVIINGVNDAATIISADDNGAVIEDFAVSAGNLSDFGFIHFDDIELGNDHTVSVLADSGNILGGTLTAVITDSAIGAGDGTVKWTYTLSNAAAQQAAAHTYPESFTILIDDGHGGITSQIVTVGVHGRNDAPIAADDNEIAVEDGIVLSSNVLTNDLDVDLGTVLQVNQIYTGNIEGAGTLGSIGTALVGLYGSLTLNSNGTYSYTLNNTNPLVNSLAVGETLTESFNYRVTDGLRSDRAVLNITIEGSNDAPTVVAALATTVAENDSASTVNLLSGASDVDHGETATLSIINITYSVDGGASSTSLPDGVSLSGYDLAIDPTHIAFDHLAIGEQTVIQVGYDIQDIHGAIVHQTASITVTGTNDAPTVSAADVNGVVIEDFAISAGNLNDFGLITFDDVDLSDSHSISISPDSGNSLGGILTATVVDPATGLGNGSIQWNYSVNNSLTQALGIDDVVYETFTVTVSDQHGGTVDQVITIAITGNNDAPTITSGSIVSVDEGAASAGAVVYTTVATDIDQNDVITSYSLSGIDTAAFSIDANGVVTLNAAADYETKSSYSFDITVTDSDGASTTQTITLNVNDIDGTSIVGTPNQDTYVLNLDTAAPGEELPYKVDLKESLDYLHVNTSASQVRITLTGSEVGNGSALDSNSTPPQDGGLAVRIQAEDGTDGLTGNASRSDDEGVVITASVGTTFDVRDLTTGTQYGDQFTGIVLGSSSGDNLDFSSSGGQLYINGGQGNDSIIGGLGADTLIGGAGTDELHGGLGDDTLIITAVTDLEAGESYDGGDGADTLVIDPHANFNFDLRTINLNSVEVLTLKDPIVNGTSTIIVNSSQLNAGNFTTVNGTNRADVAERYEIHLDTQNLNLSATTFNNFNNPLDSIVIYGNSSDNSIVGSNLNDSIISGDGNDTLNGGAGADTLIGGLGNDTYIIENSGDVVTELLNEGVDRVFSNITYTLGSNLENLILYGTLNINGTGNELANSLLGNAGANILDGGAGNDTLDGGAGADTLIGGLGSDTYIVDNIGDVVSEHVGQGLDRVFASVSYALSANVENLILSGTANINGTGNDLANSILGNAGNNILSGGLGDDTLDGGAGVDTLLGGLGNDNYYVDNTNDVISEFAGEGVDRVYATASYTLSANVESLILLGASSINGTGNDLANTLIGNSLSNILDGAAGDDSLDGGAGNDTLYGGLGNDSLNGGLGNDLLYGGVGNDSLDGGAGVDTLLGGLGNDTYYVDNVNDVVTEQVNEGTDRVFASVNYTLAANVEDLVLAGTANINGTGNDLANALLGNAGRNILTGGLGNDSLDGAAGADTLIGGLGNDTYFVDNVGDVITEFANEGTDRVFASVNYTLAANVENLILFGTGNINGTGNELANNLLGNSGNNILAGGLGDDTLDGAAGVDTLVGGLGNDTYFVDNVGDIVTELAGEGTDRVYSSVSYTLSSNVENLILSGTSAINGTGNDLANTLLGNSGSNVLDGKAGNDTYTAGAGSDTVIFHLLSNNATGGNDSDTWTDFEVGLNADKIDVSSLLIGFNGSQDLTTVDQFLSVVDTGTDIKILLDRDGSGGSYNDTLLLTLKNVDVSLQALLDNHQLVLV</sequence>
<dbReference type="PANTHER" id="PTHR38340:SF1">
    <property type="entry name" value="S-LAYER PROTEIN"/>
    <property type="match status" value="1"/>
</dbReference>
<dbReference type="SUPFAM" id="SSF51120">
    <property type="entry name" value="beta-Roll"/>
    <property type="match status" value="8"/>
</dbReference>
<dbReference type="InterPro" id="IPR013783">
    <property type="entry name" value="Ig-like_fold"/>
</dbReference>
<dbReference type="Gene3D" id="2.150.10.10">
    <property type="entry name" value="Serralysin-like metalloprotease, C-terminal"/>
    <property type="match status" value="7"/>
</dbReference>
<dbReference type="InterPro" id="IPR040853">
    <property type="entry name" value="RapA2_cadherin-like"/>
</dbReference>
<reference evidence="5 6" key="1">
    <citation type="submission" date="2013-10" db="EMBL/GenBank/DDBJ databases">
        <title>The Genome Sequence of Acinetobacter tjernbergiae CIP107465.</title>
        <authorList>
            <consortium name="The Broad Institute Genomics Platform"/>
            <consortium name="The Broad Institute Genome Sequencing Center for Infectious Disease"/>
            <person name="Cerqueira G."/>
            <person name="Feldgarden M."/>
            <person name="Courvalin P."/>
            <person name="Grillot-Courvalin C."/>
            <person name="Clermont D."/>
            <person name="Rocha E."/>
            <person name="Yoon E.-J."/>
            <person name="Nemec A."/>
            <person name="Young S.K."/>
            <person name="Zeng Q."/>
            <person name="Gargeya S."/>
            <person name="Fitzgerald M."/>
            <person name="Abouelleil A."/>
            <person name="Alvarado L."/>
            <person name="Berlin A.M."/>
            <person name="Chapman S.B."/>
            <person name="Gainer-Dewar J."/>
            <person name="Goldberg J."/>
            <person name="Gnerre S."/>
            <person name="Griggs A."/>
            <person name="Gujja S."/>
            <person name="Hansen M."/>
            <person name="Howarth C."/>
            <person name="Imamovic A."/>
            <person name="Ireland A."/>
            <person name="Larimer J."/>
            <person name="McCowan C."/>
            <person name="Murphy C."/>
            <person name="Pearson M."/>
            <person name="Poon T.W."/>
            <person name="Priest M."/>
            <person name="Roberts A."/>
            <person name="Saif S."/>
            <person name="Shea T."/>
            <person name="Sykes S."/>
            <person name="Wortman J."/>
            <person name="Nusbaum C."/>
            <person name="Birren B."/>
        </authorList>
    </citation>
    <scope>NUCLEOTIDE SEQUENCE [LARGE SCALE GENOMIC DNA]</scope>
    <source>
        <strain evidence="5 6">CIP 107465</strain>
    </source>
</reference>
<dbReference type="eggNOG" id="COG2911">
    <property type="taxonomic scope" value="Bacteria"/>
</dbReference>
<keyword evidence="3" id="KW-0106">Calcium</keyword>
<dbReference type="PATRIC" id="fig|1120928.5.peg.2975"/>
<dbReference type="Pfam" id="PF17803">
    <property type="entry name" value="Cadherin_4"/>
    <property type="match status" value="2"/>
</dbReference>
<comment type="subcellular location">
    <subcellularLocation>
        <location evidence="1">Secreted</location>
    </subcellularLocation>
</comment>
<dbReference type="InterPro" id="IPR011049">
    <property type="entry name" value="Serralysin-like_metalloprot_C"/>
</dbReference>
<dbReference type="GO" id="GO:0005576">
    <property type="term" value="C:extracellular region"/>
    <property type="evidence" value="ECO:0007669"/>
    <property type="project" value="UniProtKB-SubCell"/>
</dbReference>
<dbReference type="eggNOG" id="COG2931">
    <property type="taxonomic scope" value="Bacteria"/>
</dbReference>
<dbReference type="SUPFAM" id="SSF49313">
    <property type="entry name" value="Cadherin-like"/>
    <property type="match status" value="1"/>
</dbReference>
<evidence type="ECO:0000256" key="1">
    <source>
        <dbReference type="ARBA" id="ARBA00004613"/>
    </source>
</evidence>
<feature type="non-terminal residue" evidence="5">
    <location>
        <position position="1"/>
    </location>
</feature>
<dbReference type="GO" id="GO:0007156">
    <property type="term" value="P:homophilic cell adhesion via plasma membrane adhesion molecules"/>
    <property type="evidence" value="ECO:0007669"/>
    <property type="project" value="InterPro"/>
</dbReference>
<dbReference type="STRING" id="202955.GCA_000759995_01190"/>
<dbReference type="Proteomes" id="UP000017404">
    <property type="component" value="Unassembled WGS sequence"/>
</dbReference>
<dbReference type="GO" id="GO:0005509">
    <property type="term" value="F:calcium ion binding"/>
    <property type="evidence" value="ECO:0007669"/>
    <property type="project" value="InterPro"/>
</dbReference>
<dbReference type="eggNOG" id="COG3210">
    <property type="taxonomic scope" value="Bacteria"/>
</dbReference>
<dbReference type="Gene3D" id="2.60.40.10">
    <property type="entry name" value="Immunoglobulins"/>
    <property type="match status" value="1"/>
</dbReference>
<dbReference type="InterPro" id="IPR010221">
    <property type="entry name" value="VCBS_dom"/>
</dbReference>
<dbReference type="Pfam" id="PF17963">
    <property type="entry name" value="Big_9"/>
    <property type="match status" value="2"/>
</dbReference>
<dbReference type="PANTHER" id="PTHR38340">
    <property type="entry name" value="S-LAYER PROTEIN"/>
    <property type="match status" value="1"/>
</dbReference>
<dbReference type="GO" id="GO:0016020">
    <property type="term" value="C:membrane"/>
    <property type="evidence" value="ECO:0007669"/>
    <property type="project" value="InterPro"/>
</dbReference>
<dbReference type="InterPro" id="IPR050557">
    <property type="entry name" value="RTX_toxin/Mannuronan_C5-epim"/>
</dbReference>
<accession>V2UZM7</accession>
<dbReference type="EMBL" id="AYEV01000036">
    <property type="protein sequence ID" value="ESK54071.1"/>
    <property type="molecule type" value="Genomic_DNA"/>
</dbReference>
<dbReference type="Pfam" id="PF00353">
    <property type="entry name" value="HemolysinCabind"/>
    <property type="match status" value="9"/>
</dbReference>
<dbReference type="PROSITE" id="PS00330">
    <property type="entry name" value="HEMOLYSIN_CALCIUM"/>
    <property type="match status" value="12"/>
</dbReference>
<gene>
    <name evidence="5" type="ORF">F990_02943</name>
</gene>
<dbReference type="RefSeq" id="WP_023274773.1">
    <property type="nucleotide sequence ID" value="NZ_AYEV01000036.1"/>
</dbReference>
<keyword evidence="2" id="KW-0964">Secreted</keyword>
<organism evidence="5 6">
    <name type="scientific">Acinetobacter tjernbergiae DSM 14971 = CIP 107465</name>
    <dbReference type="NCBI Taxonomy" id="1120928"/>
    <lineage>
        <taxon>Bacteria</taxon>
        <taxon>Pseudomonadati</taxon>
        <taxon>Pseudomonadota</taxon>
        <taxon>Gammaproteobacteria</taxon>
        <taxon>Moraxellales</taxon>
        <taxon>Moraxellaceae</taxon>
        <taxon>Acinetobacter</taxon>
    </lineage>
</organism>
<evidence type="ECO:0000313" key="6">
    <source>
        <dbReference type="Proteomes" id="UP000017404"/>
    </source>
</evidence>
<keyword evidence="6" id="KW-1185">Reference proteome</keyword>
<dbReference type="PROSITE" id="PS50268">
    <property type="entry name" value="CADHERIN_2"/>
    <property type="match status" value="1"/>
</dbReference>
<dbReference type="NCBIfam" id="TIGR01965">
    <property type="entry name" value="VCBS_repeat"/>
    <property type="match status" value="5"/>
</dbReference>
<dbReference type="InterPro" id="IPR018511">
    <property type="entry name" value="Hemolysin-typ_Ca-bd_CS"/>
</dbReference>
<dbReference type="InterPro" id="IPR015919">
    <property type="entry name" value="Cadherin-like_sf"/>
</dbReference>
<dbReference type="CDD" id="cd11304">
    <property type="entry name" value="Cadherin_repeat"/>
    <property type="match status" value="1"/>
</dbReference>
<comment type="caution">
    <text evidence="5">The sequence shown here is derived from an EMBL/GenBank/DDBJ whole genome shotgun (WGS) entry which is preliminary data.</text>
</comment>
<proteinExistence type="predicted"/>
<feature type="domain" description="Cadherin" evidence="4">
    <location>
        <begin position="757"/>
        <end position="861"/>
    </location>
</feature>
<dbReference type="PRINTS" id="PR00313">
    <property type="entry name" value="CABNDNGRPT"/>
</dbReference>
<dbReference type="InterPro" id="IPR002126">
    <property type="entry name" value="Cadherin-like_dom"/>
</dbReference>
<evidence type="ECO:0000256" key="3">
    <source>
        <dbReference type="ARBA" id="ARBA00022837"/>
    </source>
</evidence>